<organism evidence="1 2">
    <name type="scientific">Favolaschia claudopus</name>
    <dbReference type="NCBI Taxonomy" id="2862362"/>
    <lineage>
        <taxon>Eukaryota</taxon>
        <taxon>Fungi</taxon>
        <taxon>Dikarya</taxon>
        <taxon>Basidiomycota</taxon>
        <taxon>Agaricomycotina</taxon>
        <taxon>Agaricomycetes</taxon>
        <taxon>Agaricomycetidae</taxon>
        <taxon>Agaricales</taxon>
        <taxon>Marasmiineae</taxon>
        <taxon>Mycenaceae</taxon>
        <taxon>Favolaschia</taxon>
    </lineage>
</organism>
<proteinExistence type="predicted"/>
<gene>
    <name evidence="1" type="ORF">R3P38DRAFT_3141711</name>
</gene>
<dbReference type="Proteomes" id="UP001362999">
    <property type="component" value="Unassembled WGS sequence"/>
</dbReference>
<reference evidence="1 2" key="1">
    <citation type="journal article" date="2024" name="J Genomics">
        <title>Draft genome sequencing and assembly of Favolaschia claudopus CIRM-BRFM 2984 isolated from oak limbs.</title>
        <authorList>
            <person name="Navarro D."/>
            <person name="Drula E."/>
            <person name="Chaduli D."/>
            <person name="Cazenave R."/>
            <person name="Ahrendt S."/>
            <person name="Wang J."/>
            <person name="Lipzen A."/>
            <person name="Daum C."/>
            <person name="Barry K."/>
            <person name="Grigoriev I.V."/>
            <person name="Favel A."/>
            <person name="Rosso M.N."/>
            <person name="Martin F."/>
        </authorList>
    </citation>
    <scope>NUCLEOTIDE SEQUENCE [LARGE SCALE GENOMIC DNA]</scope>
    <source>
        <strain evidence="1 2">CIRM-BRFM 2984</strain>
    </source>
</reference>
<dbReference type="PANTHER" id="PTHR37171:SF1">
    <property type="entry name" value="SERINE_THREONINE-PROTEIN KINASE YRZF-RELATED"/>
    <property type="match status" value="1"/>
</dbReference>
<sequence>MQNRVIARRVSSYAPRFGIIYTGQYFLLAENVHPLTILAPYWSETPQGKPFPRGPPLTSPFDRDVRIRGLGLSQIEHIAGDDVPPFPGFLALLVAINARPGMLEFDDPNSESMLPGLSSYLSLYGSLQSATHQGQQSTRTSPRNTRLEPGAAFPISRQNHSAIMRFGLQITHLVVLFLSMALSHLVPTNLWPSSGTEGLRYRHITFHSCLDFTSTERRELVEFDPQTVAKPRNGPCECSYTISFHLTLDQCIKYGGQKAVFRGSVGDQRVVVKIYDAALFDELFREMAAYERLSQVPGVPKYFGVFGPLECAWAALIVQDAGVPVSWDSLDPDERNSVFEIALNIHRAGVHHGDLAPRNVVRDHNEGSIAIIDFGHASLKHTCHDHCAELLSLQQDLQML</sequence>
<dbReference type="InterPro" id="IPR052396">
    <property type="entry name" value="Meiotic_Drive_Suppr_Kinase"/>
</dbReference>
<protein>
    <recommendedName>
        <fullName evidence="3">Protein kinase domain-containing protein</fullName>
    </recommendedName>
</protein>
<evidence type="ECO:0000313" key="2">
    <source>
        <dbReference type="Proteomes" id="UP001362999"/>
    </source>
</evidence>
<evidence type="ECO:0000313" key="1">
    <source>
        <dbReference type="EMBL" id="KAK6971634.1"/>
    </source>
</evidence>
<dbReference type="SUPFAM" id="SSF56112">
    <property type="entry name" value="Protein kinase-like (PK-like)"/>
    <property type="match status" value="1"/>
</dbReference>
<accession>A0AAV9Z6P9</accession>
<evidence type="ECO:0008006" key="3">
    <source>
        <dbReference type="Google" id="ProtNLM"/>
    </source>
</evidence>
<dbReference type="PANTHER" id="PTHR37171">
    <property type="entry name" value="SERINE/THREONINE-PROTEIN KINASE YRZF-RELATED"/>
    <property type="match status" value="1"/>
</dbReference>
<dbReference type="InterPro" id="IPR011009">
    <property type="entry name" value="Kinase-like_dom_sf"/>
</dbReference>
<keyword evidence="2" id="KW-1185">Reference proteome</keyword>
<dbReference type="AlphaFoldDB" id="A0AAV9Z6P9"/>
<name>A0AAV9Z6P9_9AGAR</name>
<dbReference type="EMBL" id="JAWWNJ010000207">
    <property type="protein sequence ID" value="KAK6971634.1"/>
    <property type="molecule type" value="Genomic_DNA"/>
</dbReference>
<dbReference type="Gene3D" id="1.10.510.10">
    <property type="entry name" value="Transferase(Phosphotransferase) domain 1"/>
    <property type="match status" value="1"/>
</dbReference>
<comment type="caution">
    <text evidence="1">The sequence shown here is derived from an EMBL/GenBank/DDBJ whole genome shotgun (WGS) entry which is preliminary data.</text>
</comment>